<sequence length="202" mass="24320">MENGINMVKNEYINTITDIINSECFRRELNNINNSYSNLKQEGLIRNLILEKLNYHFISAGLNNIKAFAEHPRVRGMRIDLSIINCEKIEKPFKIEFKYQFSKDNNNLKDYWKVINKDFEIRISDLFILVISDWETNNKKEFDEKWGITSNLSRYISKDDEWKKNIVQSFKKFENAKLIELKKIEISQPYKTDYYFYILSRK</sequence>
<organism evidence="1 2">
    <name type="scientific">Flavobacterium flevense</name>
    <dbReference type="NCBI Taxonomy" id="983"/>
    <lineage>
        <taxon>Bacteria</taxon>
        <taxon>Pseudomonadati</taxon>
        <taxon>Bacteroidota</taxon>
        <taxon>Flavobacteriia</taxon>
        <taxon>Flavobacteriales</taxon>
        <taxon>Flavobacteriaceae</taxon>
        <taxon>Flavobacterium</taxon>
    </lineage>
</organism>
<dbReference type="RefSeq" id="WP_073242226.1">
    <property type="nucleotide sequence ID" value="NZ_BJNP01000035.1"/>
</dbReference>
<evidence type="ECO:0000313" key="2">
    <source>
        <dbReference type="Proteomes" id="UP000316775"/>
    </source>
</evidence>
<gene>
    <name evidence="1" type="ORF">FFL01_26950</name>
</gene>
<reference evidence="1 2" key="1">
    <citation type="submission" date="2019-06" db="EMBL/GenBank/DDBJ databases">
        <title>Whole genome shotgun sequence of Flavobacterium flevense NBRC 14960.</title>
        <authorList>
            <person name="Hosoyama A."/>
            <person name="Uohara A."/>
            <person name="Ohji S."/>
            <person name="Ichikawa N."/>
        </authorList>
    </citation>
    <scope>NUCLEOTIDE SEQUENCE [LARGE SCALE GENOMIC DNA]</scope>
    <source>
        <strain evidence="1 2">NBRC 14960</strain>
    </source>
</reference>
<accession>A0A4Y4AYE0</accession>
<comment type="caution">
    <text evidence="1">The sequence shown here is derived from an EMBL/GenBank/DDBJ whole genome shotgun (WGS) entry which is preliminary data.</text>
</comment>
<evidence type="ECO:0000313" key="1">
    <source>
        <dbReference type="EMBL" id="GEC73156.1"/>
    </source>
</evidence>
<protein>
    <submittedName>
        <fullName evidence="1">Uncharacterized protein</fullName>
    </submittedName>
</protein>
<keyword evidence="2" id="KW-1185">Reference proteome</keyword>
<dbReference type="Proteomes" id="UP000316775">
    <property type="component" value="Unassembled WGS sequence"/>
</dbReference>
<dbReference type="AlphaFoldDB" id="A0A4Y4AYE0"/>
<proteinExistence type="predicted"/>
<name>A0A4Y4AYE0_9FLAO</name>
<dbReference type="OrthoDB" id="1151541at2"/>
<dbReference type="EMBL" id="BJNP01000035">
    <property type="protein sequence ID" value="GEC73156.1"/>
    <property type="molecule type" value="Genomic_DNA"/>
</dbReference>